<keyword evidence="3" id="KW-1185">Reference proteome</keyword>
<protein>
    <submittedName>
        <fullName evidence="2">Uncharacterized protein</fullName>
    </submittedName>
</protein>
<dbReference type="KEGG" id="gph:GEMMAAP_07445"/>
<evidence type="ECO:0000313" key="3">
    <source>
        <dbReference type="Proteomes" id="UP000076404"/>
    </source>
</evidence>
<accession>A0A143BJR5</accession>
<gene>
    <name evidence="2" type="ORF">GEMMAAP_07445</name>
</gene>
<dbReference type="Proteomes" id="UP000076404">
    <property type="component" value="Chromosome"/>
</dbReference>
<name>A0A143BJR5_9BACT</name>
<dbReference type="eggNOG" id="ENOG50314YB">
    <property type="taxonomic scope" value="Bacteria"/>
</dbReference>
<dbReference type="RefSeq" id="WP_026850474.1">
    <property type="nucleotide sequence ID" value="NZ_CP011454.1"/>
</dbReference>
<evidence type="ECO:0000256" key="1">
    <source>
        <dbReference type="SAM" id="MobiDB-lite"/>
    </source>
</evidence>
<evidence type="ECO:0000313" key="2">
    <source>
        <dbReference type="EMBL" id="AMW04720.1"/>
    </source>
</evidence>
<dbReference type="AlphaFoldDB" id="A0A143BJR5"/>
<reference evidence="2 3" key="2">
    <citation type="journal article" date="2016" name="Environ. Microbiol. Rep.">
        <title>Metagenomic evidence for the presence of phototrophic Gemmatimonadetes bacteria in diverse environments.</title>
        <authorList>
            <person name="Zeng Y."/>
            <person name="Baumbach J."/>
            <person name="Barbosa E.G."/>
            <person name="Azevedo V."/>
            <person name="Zhang C."/>
            <person name="Koblizek M."/>
        </authorList>
    </citation>
    <scope>NUCLEOTIDE SEQUENCE [LARGE SCALE GENOMIC DNA]</scope>
    <source>
        <strain evidence="2 3">AP64</strain>
    </source>
</reference>
<sequence>MGFESSQGARRRLAALAATNGRIQEALAPSGFPGLSATAKGASKARADRADSSITTPNHALVQQLDSLAQDIMATPGAGGALIAAYAAQARALSMVVEAARRAGGAPLPASVIAAAQEALTAPSPLPGLMAG</sequence>
<dbReference type="EMBL" id="CP011454">
    <property type="protein sequence ID" value="AMW04720.1"/>
    <property type="molecule type" value="Genomic_DNA"/>
</dbReference>
<organism evidence="2 3">
    <name type="scientific">Gemmatimonas phototrophica</name>
    <dbReference type="NCBI Taxonomy" id="1379270"/>
    <lineage>
        <taxon>Bacteria</taxon>
        <taxon>Pseudomonadati</taxon>
        <taxon>Gemmatimonadota</taxon>
        <taxon>Gemmatimonadia</taxon>
        <taxon>Gemmatimonadales</taxon>
        <taxon>Gemmatimonadaceae</taxon>
        <taxon>Gemmatimonas</taxon>
    </lineage>
</organism>
<reference evidence="2 3" key="1">
    <citation type="journal article" date="2014" name="Proc. Natl. Acad. Sci. U.S.A.">
        <title>Functional type 2 photosynthetic reaction centers found in the rare bacterial phylum Gemmatimonadetes.</title>
        <authorList>
            <person name="Zeng Y."/>
            <person name="Feng F."/>
            <person name="Medova H."/>
            <person name="Dean J."/>
            <person name="Koblizek M."/>
        </authorList>
    </citation>
    <scope>NUCLEOTIDE SEQUENCE [LARGE SCALE GENOMIC DNA]</scope>
    <source>
        <strain evidence="2 3">AP64</strain>
    </source>
</reference>
<feature type="region of interest" description="Disordered" evidence="1">
    <location>
        <begin position="33"/>
        <end position="55"/>
    </location>
</feature>
<proteinExistence type="predicted"/>